<sequence length="144" mass="16128">MEDDKLIRQFVRTTDALPASEDDSNTAILWNEAGISKYFKAVEKFKEQLFVLVYLIAGAPARGIESVTVVYKNGVDDRGYRGVFVDNGLDEIEAEEERADADSHPDNASDDRDYDPDDLDYDTDSDDDSEDFVEEGESAEDDTP</sequence>
<evidence type="ECO:0000313" key="2">
    <source>
        <dbReference type="EMBL" id="KEQ70845.1"/>
    </source>
</evidence>
<dbReference type="OrthoDB" id="3944494at2759"/>
<feature type="compositionally biased region" description="Basic and acidic residues" evidence="1">
    <location>
        <begin position="100"/>
        <end position="111"/>
    </location>
</feature>
<dbReference type="EMBL" id="KL584715">
    <property type="protein sequence ID" value="KEQ70845.1"/>
    <property type="molecule type" value="Genomic_DNA"/>
</dbReference>
<dbReference type="Proteomes" id="UP000027730">
    <property type="component" value="Unassembled WGS sequence"/>
</dbReference>
<gene>
    <name evidence="2" type="ORF">M436DRAFT_83827</name>
</gene>
<evidence type="ECO:0000256" key="1">
    <source>
        <dbReference type="SAM" id="MobiDB-lite"/>
    </source>
</evidence>
<proteinExistence type="predicted"/>
<feature type="compositionally biased region" description="Acidic residues" evidence="1">
    <location>
        <begin position="112"/>
        <end position="144"/>
    </location>
</feature>
<feature type="region of interest" description="Disordered" evidence="1">
    <location>
        <begin position="91"/>
        <end position="144"/>
    </location>
</feature>
<dbReference type="GeneID" id="25417244"/>
<organism evidence="2 3">
    <name type="scientific">Aureobasidium namibiae CBS 147.97</name>
    <dbReference type="NCBI Taxonomy" id="1043004"/>
    <lineage>
        <taxon>Eukaryota</taxon>
        <taxon>Fungi</taxon>
        <taxon>Dikarya</taxon>
        <taxon>Ascomycota</taxon>
        <taxon>Pezizomycotina</taxon>
        <taxon>Dothideomycetes</taxon>
        <taxon>Dothideomycetidae</taxon>
        <taxon>Dothideales</taxon>
        <taxon>Saccotheciaceae</taxon>
        <taxon>Aureobasidium</taxon>
    </lineage>
</organism>
<evidence type="ECO:0000313" key="3">
    <source>
        <dbReference type="Proteomes" id="UP000027730"/>
    </source>
</evidence>
<reference evidence="2 3" key="1">
    <citation type="journal article" date="2014" name="BMC Genomics">
        <title>Genome sequencing of four Aureobasidium pullulans varieties: biotechnological potential, stress tolerance, and description of new species.</title>
        <authorList>
            <person name="Gostin Ar C."/>
            <person name="Ohm R.A."/>
            <person name="Kogej T."/>
            <person name="Sonjak S."/>
            <person name="Turk M."/>
            <person name="Zajc J."/>
            <person name="Zalar P."/>
            <person name="Grube M."/>
            <person name="Sun H."/>
            <person name="Han J."/>
            <person name="Sharma A."/>
            <person name="Chiniquy J."/>
            <person name="Ngan C.Y."/>
            <person name="Lipzen A."/>
            <person name="Barry K."/>
            <person name="Grigoriev I.V."/>
            <person name="Gunde-Cimerman N."/>
        </authorList>
    </citation>
    <scope>NUCLEOTIDE SEQUENCE [LARGE SCALE GENOMIC DNA]</scope>
    <source>
        <strain evidence="2 3">CBS 147.97</strain>
    </source>
</reference>
<keyword evidence="3" id="KW-1185">Reference proteome</keyword>
<accession>A0A074WCH8</accession>
<dbReference type="AlphaFoldDB" id="A0A074WCH8"/>
<name>A0A074WCH8_9PEZI</name>
<dbReference type="RefSeq" id="XP_013425269.1">
    <property type="nucleotide sequence ID" value="XM_013569815.1"/>
</dbReference>
<protein>
    <submittedName>
        <fullName evidence="2">Uncharacterized protein</fullName>
    </submittedName>
</protein>
<dbReference type="HOGENOM" id="CLU_1796078_0_0_1"/>
<dbReference type="STRING" id="1043004.A0A074WCH8"/>